<dbReference type="InterPro" id="IPR011032">
    <property type="entry name" value="GroES-like_sf"/>
</dbReference>
<comment type="caution">
    <text evidence="9">The sequence shown here is derived from an EMBL/GenBank/DDBJ whole genome shotgun (WGS) entry which is preliminary data.</text>
</comment>
<dbReference type="Gene3D" id="3.90.180.10">
    <property type="entry name" value="Medium-chain alcohol dehydrogenases, catalytic domain"/>
    <property type="match status" value="1"/>
</dbReference>
<evidence type="ECO:0000313" key="9">
    <source>
        <dbReference type="EMBL" id="KAI1615922.1"/>
    </source>
</evidence>
<dbReference type="InterPro" id="IPR036291">
    <property type="entry name" value="NAD(P)-bd_dom_sf"/>
</dbReference>
<keyword evidence="4" id="KW-0862">Zinc</keyword>
<gene>
    <name evidence="9" type="ORF">EDD36DRAFT_450343</name>
</gene>
<dbReference type="SUPFAM" id="SSF50129">
    <property type="entry name" value="GroES-like"/>
    <property type="match status" value="1"/>
</dbReference>
<keyword evidence="6" id="KW-0520">NAD</keyword>
<dbReference type="EMBL" id="MU404351">
    <property type="protein sequence ID" value="KAI1615922.1"/>
    <property type="molecule type" value="Genomic_DNA"/>
</dbReference>
<keyword evidence="10" id="KW-1185">Reference proteome</keyword>
<dbReference type="FunFam" id="3.40.50.720:FF:000039">
    <property type="entry name" value="Alcohol dehydrogenase AdhP"/>
    <property type="match status" value="1"/>
</dbReference>
<reference evidence="9" key="1">
    <citation type="journal article" date="2022" name="bioRxiv">
        <title>Deciphering the potential niche of two novel black yeast fungi from a biological soil crust based on their genomes, phenotypes, and melanin regulation.</title>
        <authorList>
            <consortium name="DOE Joint Genome Institute"/>
            <person name="Carr E.C."/>
            <person name="Barton Q."/>
            <person name="Grambo S."/>
            <person name="Sullivan M."/>
            <person name="Renfro C.M."/>
            <person name="Kuo A."/>
            <person name="Pangilinan J."/>
            <person name="Lipzen A."/>
            <person name="Keymanesh K."/>
            <person name="Savage E."/>
            <person name="Barry K."/>
            <person name="Grigoriev I.V."/>
            <person name="Riekhof W.R."/>
            <person name="Harris S.S."/>
        </authorList>
    </citation>
    <scope>NUCLEOTIDE SEQUENCE</scope>
    <source>
        <strain evidence="9">JF 03-4F</strain>
    </source>
</reference>
<proteinExistence type="inferred from homology"/>
<sequence>MLFLARLRRTSRIPGSTIRDLLEILVIRALRPPALVAVASLCHTDSVVTEDGFPTTLPCTASHEGADVQHFPIGARVMAAIPRNACGKCRSCQGPNDVHQYCQNLQGFLGIDIDGAFAEYLLCDARTSTTIPDNVSFMDAAPLACAGVTIYRAIIVSKVQKDGWIAIVGAGGGLGHLGIKFAKALGLNGVAVEARDEGLEVCKEAGADYVLDARKGKNELVEAIRAFIPQGPGVDATVNVSNADTAAALAYALTKMHGTMVQVAQPDNVIIPFVELIFRDIHVIGSLIAGSEVSQDMLNLVALHGIQVQKNVFHGLPEVPKMI</sequence>
<comment type="cofactor">
    <cofactor evidence="1">
        <name>Zn(2+)</name>
        <dbReference type="ChEBI" id="CHEBI:29105"/>
    </cofactor>
</comment>
<evidence type="ECO:0000256" key="4">
    <source>
        <dbReference type="ARBA" id="ARBA00022833"/>
    </source>
</evidence>
<dbReference type="SUPFAM" id="SSF51735">
    <property type="entry name" value="NAD(P)-binding Rossmann-fold domains"/>
    <property type="match status" value="1"/>
</dbReference>
<dbReference type="Pfam" id="PF00107">
    <property type="entry name" value="ADH_zinc_N"/>
    <property type="match status" value="1"/>
</dbReference>
<keyword evidence="3" id="KW-0479">Metal-binding</keyword>
<dbReference type="PANTHER" id="PTHR42940">
    <property type="entry name" value="ALCOHOL DEHYDROGENASE 1-RELATED"/>
    <property type="match status" value="1"/>
</dbReference>
<evidence type="ECO:0000256" key="6">
    <source>
        <dbReference type="ARBA" id="ARBA00023027"/>
    </source>
</evidence>
<dbReference type="GO" id="GO:0004022">
    <property type="term" value="F:alcohol dehydrogenase (NAD+) activity"/>
    <property type="evidence" value="ECO:0007669"/>
    <property type="project" value="TreeGrafter"/>
</dbReference>
<dbReference type="GO" id="GO:0005737">
    <property type="term" value="C:cytoplasm"/>
    <property type="evidence" value="ECO:0007669"/>
    <property type="project" value="TreeGrafter"/>
</dbReference>
<evidence type="ECO:0000313" key="10">
    <source>
        <dbReference type="Proteomes" id="UP001203852"/>
    </source>
</evidence>
<dbReference type="InterPro" id="IPR013149">
    <property type="entry name" value="ADH-like_C"/>
</dbReference>
<dbReference type="Proteomes" id="UP001203852">
    <property type="component" value="Unassembled WGS sequence"/>
</dbReference>
<dbReference type="PANTHER" id="PTHR42940:SF8">
    <property type="entry name" value="VACUOLAR PROTEIN SORTING-ASSOCIATED PROTEIN 11"/>
    <property type="match status" value="1"/>
</dbReference>
<comment type="similarity">
    <text evidence="2">Belongs to the zinc-containing alcohol dehydrogenase family.</text>
</comment>
<keyword evidence="5" id="KW-0560">Oxidoreductase</keyword>
<evidence type="ECO:0000256" key="2">
    <source>
        <dbReference type="ARBA" id="ARBA00008072"/>
    </source>
</evidence>
<dbReference type="InterPro" id="IPR013154">
    <property type="entry name" value="ADH-like_N"/>
</dbReference>
<feature type="domain" description="Alcohol dehydrogenase-like C-terminal" evidence="7">
    <location>
        <begin position="173"/>
        <end position="301"/>
    </location>
</feature>
<protein>
    <submittedName>
        <fullName evidence="9">Alcohol dehydrogenase</fullName>
    </submittedName>
</protein>
<accession>A0AAN6IFC3</accession>
<dbReference type="AlphaFoldDB" id="A0AAN6IFC3"/>
<dbReference type="GO" id="GO:0046872">
    <property type="term" value="F:metal ion binding"/>
    <property type="evidence" value="ECO:0007669"/>
    <property type="project" value="UniProtKB-KW"/>
</dbReference>
<evidence type="ECO:0000259" key="7">
    <source>
        <dbReference type="Pfam" id="PF00107"/>
    </source>
</evidence>
<dbReference type="Gene3D" id="3.40.50.720">
    <property type="entry name" value="NAD(P)-binding Rossmann-like Domain"/>
    <property type="match status" value="1"/>
</dbReference>
<evidence type="ECO:0000256" key="1">
    <source>
        <dbReference type="ARBA" id="ARBA00001947"/>
    </source>
</evidence>
<feature type="domain" description="Alcohol dehydrogenase-like N-terminal" evidence="8">
    <location>
        <begin position="36"/>
        <end position="133"/>
    </location>
</feature>
<evidence type="ECO:0000256" key="3">
    <source>
        <dbReference type="ARBA" id="ARBA00022723"/>
    </source>
</evidence>
<dbReference type="Pfam" id="PF08240">
    <property type="entry name" value="ADH_N"/>
    <property type="match status" value="1"/>
</dbReference>
<evidence type="ECO:0000259" key="8">
    <source>
        <dbReference type="Pfam" id="PF08240"/>
    </source>
</evidence>
<organism evidence="9 10">
    <name type="scientific">Exophiala viscosa</name>
    <dbReference type="NCBI Taxonomy" id="2486360"/>
    <lineage>
        <taxon>Eukaryota</taxon>
        <taxon>Fungi</taxon>
        <taxon>Dikarya</taxon>
        <taxon>Ascomycota</taxon>
        <taxon>Pezizomycotina</taxon>
        <taxon>Eurotiomycetes</taxon>
        <taxon>Chaetothyriomycetidae</taxon>
        <taxon>Chaetothyriales</taxon>
        <taxon>Herpotrichiellaceae</taxon>
        <taxon>Exophiala</taxon>
    </lineage>
</organism>
<evidence type="ECO:0000256" key="5">
    <source>
        <dbReference type="ARBA" id="ARBA00023002"/>
    </source>
</evidence>
<name>A0AAN6IFC3_9EURO</name>